<dbReference type="Pfam" id="PF00612">
    <property type="entry name" value="IQ"/>
    <property type="match status" value="3"/>
</dbReference>
<name>A0A0S4J5P2_BODSA</name>
<feature type="region of interest" description="Disordered" evidence="1">
    <location>
        <begin position="612"/>
        <end position="662"/>
    </location>
</feature>
<feature type="compositionally biased region" description="Low complexity" evidence="1">
    <location>
        <begin position="612"/>
        <end position="641"/>
    </location>
</feature>
<feature type="region of interest" description="Disordered" evidence="1">
    <location>
        <begin position="566"/>
        <end position="597"/>
    </location>
</feature>
<dbReference type="CDD" id="cd23767">
    <property type="entry name" value="IQCD"/>
    <property type="match status" value="1"/>
</dbReference>
<dbReference type="InterPro" id="IPR051647">
    <property type="entry name" value="Mediator_comp_sub12"/>
</dbReference>
<dbReference type="GO" id="GO:0003713">
    <property type="term" value="F:transcription coactivator activity"/>
    <property type="evidence" value="ECO:0007669"/>
    <property type="project" value="TreeGrafter"/>
</dbReference>
<dbReference type="SMART" id="SM00015">
    <property type="entry name" value="IQ"/>
    <property type="match status" value="5"/>
</dbReference>
<dbReference type="EMBL" id="CYKH01001094">
    <property type="protein sequence ID" value="CUG83324.1"/>
    <property type="molecule type" value="Genomic_DNA"/>
</dbReference>
<dbReference type="AlphaFoldDB" id="A0A0S4J5P2"/>
<dbReference type="GO" id="GO:0045944">
    <property type="term" value="P:positive regulation of transcription by RNA polymerase II"/>
    <property type="evidence" value="ECO:0007669"/>
    <property type="project" value="TreeGrafter"/>
</dbReference>
<dbReference type="Proteomes" id="UP000051952">
    <property type="component" value="Unassembled WGS sequence"/>
</dbReference>
<gene>
    <name evidence="2" type="ORF">BSAL_87535</name>
</gene>
<dbReference type="GO" id="GO:0016592">
    <property type="term" value="C:mediator complex"/>
    <property type="evidence" value="ECO:0007669"/>
    <property type="project" value="TreeGrafter"/>
</dbReference>
<evidence type="ECO:0000256" key="1">
    <source>
        <dbReference type="SAM" id="MobiDB-lite"/>
    </source>
</evidence>
<dbReference type="InterPro" id="IPR000048">
    <property type="entry name" value="IQ_motif_EF-hand-BS"/>
</dbReference>
<dbReference type="Gene3D" id="1.20.5.190">
    <property type="match status" value="1"/>
</dbReference>
<feature type="compositionally biased region" description="Polar residues" evidence="1">
    <location>
        <begin position="299"/>
        <end position="315"/>
    </location>
</feature>
<proteinExistence type="predicted"/>
<protein>
    <submittedName>
        <fullName evidence="2">IQ calmodulin-binding protein, putative</fullName>
    </submittedName>
</protein>
<evidence type="ECO:0000313" key="2">
    <source>
        <dbReference type="EMBL" id="CUG83324.1"/>
    </source>
</evidence>
<feature type="region of interest" description="Disordered" evidence="1">
    <location>
        <begin position="435"/>
        <end position="471"/>
    </location>
</feature>
<dbReference type="PROSITE" id="PS50096">
    <property type="entry name" value="IQ"/>
    <property type="match status" value="4"/>
</dbReference>
<dbReference type="PANTHER" id="PTHR46007">
    <property type="entry name" value="MEDIATOR OF RNA POLYMERASE II TRANSCRIPTION SUBUNIT 12"/>
    <property type="match status" value="1"/>
</dbReference>
<dbReference type="VEuPathDB" id="TriTrypDB:BSAL_87535"/>
<feature type="region of interest" description="Disordered" evidence="1">
    <location>
        <begin position="282"/>
        <end position="315"/>
    </location>
</feature>
<sequence>MTDGGAASRPNVMLTGSLAGQRAASHIGQPTLPLAVLTDIKKRLHSTQQQQTSAVIKNAEKLVTAPQQQQQFLTYLDMPWDSDVAGSRLQRHWLSTSLNNFGCMLRMQRMYNDAASLFRCAAYVDASLASVALVNLSATFLMLEKRTEAAEVARFVVRVCTAQGSSTSNSGTDGAQPPPSQQQQRGPGGGGGKSSSNLNQYRFHREQVAAVHPKLVATVLSLAQHCLGTVMETVDDVAALDSYRSSVATLKSPAVLTSNASAFLGVVEGNLEHYVKTLDSLQTAMNGPPSPPPPSSSSVHGESSISAQPPSSTLLKSRSFRKMQQATLVNKAVNAISTAGQQGSLATSGSTTGGAQQQQQQQQQSTGQFGNQRPPSANNNSSSQQQGGQPPGGPQLHYVPDVPKTLWKSFRDQEGLVSTYLPLLDLEEEPLLDDSILGSHSTSTPPPPPTIGSATAAHGGDIIAPPDSPLQSNLSKHQFHPTNNNSMHSATYSHVGGGSAPTVAGSPAMSYITVAGGGSVNTQLTIRLIAQRALCQFMVCIDGETVCQRMGAAEFRRVGVVVTGVPSGPTTVGGGQATGGSNNNGPRPPAGDAPPNLARKKSVVMKEGAAAAAAAASSSSPTASPSKSAGGRTNQQQSNSPTGGGGGSPTKNNGSYLVPPKVPPTITADALVEENKKKDDVVSFLASRLTQLLRVEEYHNAQYVAAIRIQWFIRPLIARRVMRLRREKEERGVFLEDLKRNAASARISRFFRRVLAIRKRVRDQREKHRLLVQQRRNAIIVFQKYTRRWNAIQLAHRLRRRQIRETQCALQLQRWARLCLARGKRSMLAATSAAALQHTKNTAWWNKCAQKIQALYRAHRTYIWYLITQGLHDRALRLDRQKFLTTRAITIQRWVRGHQTRRKYAKTVNPARIRARNAYQSRRKNEAAAAIQKIFRGYIARHFGRFAPLVLEARKRGKQLYAARLLAKRAAACVKIQGLVRGYLTRRRGPQAAVDQIVQKALHSSVRSVVVLDDDDDDENNYFIGMRKGYGESKSLEHSETY</sequence>
<feature type="compositionally biased region" description="Low complexity" evidence="1">
    <location>
        <begin position="342"/>
        <end position="388"/>
    </location>
</feature>
<dbReference type="PANTHER" id="PTHR46007:SF8">
    <property type="entry name" value="C2H2-TYPE DOMAIN-CONTAINING PROTEIN"/>
    <property type="match status" value="1"/>
</dbReference>
<feature type="region of interest" description="Disordered" evidence="1">
    <location>
        <begin position="165"/>
        <end position="198"/>
    </location>
</feature>
<feature type="region of interest" description="Disordered" evidence="1">
    <location>
        <begin position="342"/>
        <end position="400"/>
    </location>
</feature>
<keyword evidence="3" id="KW-1185">Reference proteome</keyword>
<organism evidence="2 3">
    <name type="scientific">Bodo saltans</name>
    <name type="common">Flagellated protozoan</name>
    <dbReference type="NCBI Taxonomy" id="75058"/>
    <lineage>
        <taxon>Eukaryota</taxon>
        <taxon>Discoba</taxon>
        <taxon>Euglenozoa</taxon>
        <taxon>Kinetoplastea</taxon>
        <taxon>Metakinetoplastina</taxon>
        <taxon>Eubodonida</taxon>
        <taxon>Bodonidae</taxon>
        <taxon>Bodo</taxon>
    </lineage>
</organism>
<evidence type="ECO:0000313" key="3">
    <source>
        <dbReference type="Proteomes" id="UP000051952"/>
    </source>
</evidence>
<accession>A0A0S4J5P2</accession>
<reference evidence="3" key="1">
    <citation type="submission" date="2015-09" db="EMBL/GenBank/DDBJ databases">
        <authorList>
            <consortium name="Pathogen Informatics"/>
        </authorList>
    </citation>
    <scope>NUCLEOTIDE SEQUENCE [LARGE SCALE GENOMIC DNA]</scope>
    <source>
        <strain evidence="3">Lake Konstanz</strain>
    </source>
</reference>